<reference evidence="11" key="1">
    <citation type="submission" date="2015-01" db="EMBL/GenBank/DDBJ databases">
        <title>Draft genome sequence of Pasteurella multocida isolated from alpaca pneumonia.</title>
        <authorList>
            <person name="Maturrano L."/>
            <person name="Hurtado R."/>
            <person name="Allasi N."/>
            <person name="Juscamayta E."/>
            <person name="Fernandez D."/>
            <person name="Maximiliano J."/>
            <person name="Rimac R."/>
            <person name="Rosadio R."/>
        </authorList>
    </citation>
    <scope>NUCLEOTIDE SEQUENCE</scope>
    <source>
        <strain evidence="11">UNMSM</strain>
    </source>
</reference>
<feature type="transmembrane region" description="Helical" evidence="9">
    <location>
        <begin position="9"/>
        <end position="28"/>
    </location>
</feature>
<keyword evidence="4" id="KW-0997">Cell inner membrane</keyword>
<sequence length="321" mass="36188">MIVALLRQVFLVFLTLLILSLLSYMILIQDPLNEELMQPSLLQGYISHITHLLQGDFGITYNGGDSLNAIIQTVLPPTLELCFSAILLAVLFGIPLGLMGAMKSHTFLGKGIRTMSALGLSMPVFWIAPIALYFSAIHSWEISAIGQYNLLYAIKPITGFPIIDVWFMDEFYRTKVIQNVLQHLVLPTLVLTILPTMEITRIVQQRAEDVLTKNYIKMAMTRGWSQNKILRKHVLRNTLPLLIPQSTRLFTLVLTQCMLVESTFGWPGIGRWLIDAVTQQDYNSISVGVIVIGLCIIIVDVLSESFAFMLDPFNKKGWYAR</sequence>
<evidence type="ECO:0000259" key="10">
    <source>
        <dbReference type="PROSITE" id="PS50928"/>
    </source>
</evidence>
<feature type="transmembrane region" description="Helical" evidence="9">
    <location>
        <begin position="148"/>
        <end position="167"/>
    </location>
</feature>
<dbReference type="EMBL" id="KP660701">
    <property type="protein sequence ID" value="AMK08540.1"/>
    <property type="molecule type" value="Genomic_DNA"/>
</dbReference>
<dbReference type="EMBL" id="JANIEN010000001">
    <property type="protein sequence ID" value="MDT3451162.1"/>
    <property type="molecule type" value="Genomic_DNA"/>
</dbReference>
<evidence type="ECO:0000256" key="5">
    <source>
        <dbReference type="ARBA" id="ARBA00022692"/>
    </source>
</evidence>
<evidence type="ECO:0000313" key="12">
    <source>
        <dbReference type="EMBL" id="MDT3451162.1"/>
    </source>
</evidence>
<dbReference type="Proteomes" id="UP001182304">
    <property type="component" value="Unassembled WGS sequence"/>
</dbReference>
<dbReference type="InterPro" id="IPR000515">
    <property type="entry name" value="MetI-like"/>
</dbReference>
<dbReference type="PANTHER" id="PTHR43163:SF4">
    <property type="entry name" value="PUTRESCINE EXPORT SYSTEM PERMEASE PROTEIN SAPB"/>
    <property type="match status" value="1"/>
</dbReference>
<comment type="subcellular location">
    <subcellularLocation>
        <location evidence="1">Cell inner membrane</location>
        <topology evidence="1">Multi-pass membrane protein</topology>
    </subcellularLocation>
    <subcellularLocation>
        <location evidence="9">Cell membrane</location>
        <topology evidence="9">Multi-pass membrane protein</topology>
    </subcellularLocation>
</comment>
<reference evidence="12" key="2">
    <citation type="submission" date="2022-07" db="EMBL/GenBank/DDBJ databases">
        <title>Sequence of Pasteurella multocoda 17BRD-035.</title>
        <authorList>
            <person name="Roy Chowdhury P."/>
            <person name="Alhamami T."/>
            <person name="Trott D.J."/>
            <person name="Djordvevic S.P."/>
        </authorList>
    </citation>
    <scope>NUCLEOTIDE SEQUENCE</scope>
    <source>
        <strain evidence="12">17BRD-035</strain>
    </source>
</reference>
<evidence type="ECO:0000256" key="7">
    <source>
        <dbReference type="ARBA" id="ARBA00023136"/>
    </source>
</evidence>
<proteinExistence type="inferred from homology"/>
<dbReference type="GO" id="GO:0005886">
    <property type="term" value="C:plasma membrane"/>
    <property type="evidence" value="ECO:0007669"/>
    <property type="project" value="UniProtKB-SubCell"/>
</dbReference>
<dbReference type="SUPFAM" id="SSF161098">
    <property type="entry name" value="MetI-like"/>
    <property type="match status" value="1"/>
</dbReference>
<dbReference type="RefSeq" id="WP_005754356.1">
    <property type="nucleotide sequence ID" value="NZ_CP020403.2"/>
</dbReference>
<evidence type="ECO:0000256" key="9">
    <source>
        <dbReference type="RuleBase" id="RU363032"/>
    </source>
</evidence>
<dbReference type="Pfam" id="PF00528">
    <property type="entry name" value="BPD_transp_1"/>
    <property type="match status" value="1"/>
</dbReference>
<dbReference type="AlphaFoldDB" id="A0A126QFB9"/>
<dbReference type="PROSITE" id="PS50928">
    <property type="entry name" value="ABC_TM1"/>
    <property type="match status" value="1"/>
</dbReference>
<dbReference type="PANTHER" id="PTHR43163">
    <property type="entry name" value="DIPEPTIDE TRANSPORT SYSTEM PERMEASE PROTEIN DPPB-RELATED"/>
    <property type="match status" value="1"/>
</dbReference>
<evidence type="ECO:0000313" key="11">
    <source>
        <dbReference type="EMBL" id="AMK08540.1"/>
    </source>
</evidence>
<organism evidence="11">
    <name type="scientific">Pasteurella multocida</name>
    <dbReference type="NCBI Taxonomy" id="747"/>
    <lineage>
        <taxon>Bacteria</taxon>
        <taxon>Pseudomonadati</taxon>
        <taxon>Pseudomonadota</taxon>
        <taxon>Gammaproteobacteria</taxon>
        <taxon>Pasteurellales</taxon>
        <taxon>Pasteurellaceae</taxon>
        <taxon>Pasteurella</taxon>
    </lineage>
</organism>
<keyword evidence="3" id="KW-1003">Cell membrane</keyword>
<keyword evidence="2 9" id="KW-0813">Transport</keyword>
<feature type="transmembrane region" description="Helical" evidence="9">
    <location>
        <begin position="289"/>
        <end position="310"/>
    </location>
</feature>
<evidence type="ECO:0000256" key="1">
    <source>
        <dbReference type="ARBA" id="ARBA00004429"/>
    </source>
</evidence>
<keyword evidence="6 9" id="KW-1133">Transmembrane helix</keyword>
<feature type="transmembrane region" description="Helical" evidence="9">
    <location>
        <begin position="83"/>
        <end position="102"/>
    </location>
</feature>
<evidence type="ECO:0000256" key="2">
    <source>
        <dbReference type="ARBA" id="ARBA00022448"/>
    </source>
</evidence>
<keyword evidence="5 9" id="KW-0812">Transmembrane</keyword>
<name>A0A126QFB9_PASMD</name>
<gene>
    <name evidence="11" type="primary">sapB</name>
    <name evidence="12" type="ORF">NQF69_00025</name>
</gene>
<evidence type="ECO:0000256" key="3">
    <source>
        <dbReference type="ARBA" id="ARBA00022475"/>
    </source>
</evidence>
<dbReference type="Gene3D" id="1.10.3720.10">
    <property type="entry name" value="MetI-like"/>
    <property type="match status" value="1"/>
</dbReference>
<dbReference type="GO" id="GO:0071916">
    <property type="term" value="F:dipeptide transmembrane transporter activity"/>
    <property type="evidence" value="ECO:0007669"/>
    <property type="project" value="TreeGrafter"/>
</dbReference>
<dbReference type="CDD" id="cd06261">
    <property type="entry name" value="TM_PBP2"/>
    <property type="match status" value="1"/>
</dbReference>
<dbReference type="InterPro" id="IPR035906">
    <property type="entry name" value="MetI-like_sf"/>
</dbReference>
<protein>
    <submittedName>
        <fullName evidence="12">ABC transporter permease subunit</fullName>
    </submittedName>
    <submittedName>
        <fullName evidence="11">SapB protein</fullName>
    </submittedName>
</protein>
<feature type="domain" description="ABC transmembrane type-1" evidence="10">
    <location>
        <begin position="75"/>
        <end position="303"/>
    </location>
</feature>
<accession>A0A126QFB9</accession>
<feature type="transmembrane region" description="Helical" evidence="9">
    <location>
        <begin position="114"/>
        <end position="136"/>
    </location>
</feature>
<evidence type="ECO:0000256" key="4">
    <source>
        <dbReference type="ARBA" id="ARBA00022519"/>
    </source>
</evidence>
<keyword evidence="7 9" id="KW-0472">Membrane</keyword>
<evidence type="ECO:0000256" key="8">
    <source>
        <dbReference type="ARBA" id="ARBA00024202"/>
    </source>
</evidence>
<evidence type="ECO:0000256" key="6">
    <source>
        <dbReference type="ARBA" id="ARBA00022989"/>
    </source>
</evidence>
<comment type="similarity">
    <text evidence="8">Belongs to the binding-protein-dependent transport system permease family. OppBC subfamily.</text>
</comment>